<comment type="caution">
    <text evidence="6">The sequence shown here is derived from an EMBL/GenBank/DDBJ whole genome shotgun (WGS) entry which is preliminary data.</text>
</comment>
<dbReference type="InterPro" id="IPR003850">
    <property type="entry name" value="PurS"/>
</dbReference>
<keyword evidence="1" id="KW-0963">Cytoplasm</keyword>
<evidence type="ECO:0000256" key="5">
    <source>
        <dbReference type="ARBA" id="ARBA00022840"/>
    </source>
</evidence>
<gene>
    <name evidence="6" type="primary">purS_8</name>
    <name evidence="6" type="ORF">SDC9_82086</name>
</gene>
<dbReference type="NCBIfam" id="TIGR00302">
    <property type="entry name" value="phosphoribosylformylglycinamidine synthase subunit PurS"/>
    <property type="match status" value="1"/>
</dbReference>
<keyword evidence="4" id="KW-0658">Purine biosynthesis</keyword>
<dbReference type="PANTHER" id="PTHR34696">
    <property type="entry name" value="PHOSPHORIBOSYLFORMYLGLYCINAMIDINE SYNTHASE SUBUNIT PURS"/>
    <property type="match status" value="1"/>
</dbReference>
<dbReference type="InterPro" id="IPR036604">
    <property type="entry name" value="PurS-like_sf"/>
</dbReference>
<evidence type="ECO:0000256" key="1">
    <source>
        <dbReference type="ARBA" id="ARBA00022490"/>
    </source>
</evidence>
<name>A0A644Z9U8_9ZZZZ</name>
<dbReference type="NCBIfam" id="NF004630">
    <property type="entry name" value="PRK05974.1"/>
    <property type="match status" value="1"/>
</dbReference>
<dbReference type="GO" id="GO:0004642">
    <property type="term" value="F:phosphoribosylformylglycinamidine synthase activity"/>
    <property type="evidence" value="ECO:0007669"/>
    <property type="project" value="UniProtKB-EC"/>
</dbReference>
<keyword evidence="5" id="KW-0067">ATP-binding</keyword>
<dbReference type="AlphaFoldDB" id="A0A644Z9U8"/>
<evidence type="ECO:0000313" key="6">
    <source>
        <dbReference type="EMBL" id="MPM35493.1"/>
    </source>
</evidence>
<dbReference type="PANTHER" id="PTHR34696:SF1">
    <property type="entry name" value="PHOSPHORIBOSYLFORMYLGLYCINAMIDINE SYNTHASE SUBUNIT PURS"/>
    <property type="match status" value="1"/>
</dbReference>
<evidence type="ECO:0000256" key="2">
    <source>
        <dbReference type="ARBA" id="ARBA00022598"/>
    </source>
</evidence>
<proteinExistence type="inferred from homology"/>
<sequence>MKYKAAINITLRPSILDPQGSAALKSLKSLNYTFVDSVRIGKFMEVVVEAKDIVTAEALVRELCQVLLTNPVMEDYTLTLTEV</sequence>
<dbReference type="EC" id="6.3.5.3" evidence="6"/>
<dbReference type="GO" id="GO:0006164">
    <property type="term" value="P:purine nucleotide biosynthetic process"/>
    <property type="evidence" value="ECO:0007669"/>
    <property type="project" value="UniProtKB-KW"/>
</dbReference>
<keyword evidence="2 6" id="KW-0436">Ligase</keyword>
<dbReference type="Gene3D" id="3.30.1280.10">
    <property type="entry name" value="Phosphoribosylformylglycinamidine synthase subunit PurS"/>
    <property type="match status" value="1"/>
</dbReference>
<reference evidence="6" key="1">
    <citation type="submission" date="2019-08" db="EMBL/GenBank/DDBJ databases">
        <authorList>
            <person name="Kucharzyk K."/>
            <person name="Murdoch R.W."/>
            <person name="Higgins S."/>
            <person name="Loffler F."/>
        </authorList>
    </citation>
    <scope>NUCLEOTIDE SEQUENCE</scope>
</reference>
<dbReference type="EMBL" id="VSSQ01007301">
    <property type="protein sequence ID" value="MPM35493.1"/>
    <property type="molecule type" value="Genomic_DNA"/>
</dbReference>
<keyword evidence="3" id="KW-0547">Nucleotide-binding</keyword>
<dbReference type="HAMAP" id="MF_01926">
    <property type="entry name" value="PurS"/>
    <property type="match status" value="1"/>
</dbReference>
<dbReference type="SUPFAM" id="SSF82697">
    <property type="entry name" value="PurS-like"/>
    <property type="match status" value="1"/>
</dbReference>
<dbReference type="GO" id="GO:0005524">
    <property type="term" value="F:ATP binding"/>
    <property type="evidence" value="ECO:0007669"/>
    <property type="project" value="UniProtKB-KW"/>
</dbReference>
<evidence type="ECO:0000256" key="3">
    <source>
        <dbReference type="ARBA" id="ARBA00022741"/>
    </source>
</evidence>
<protein>
    <submittedName>
        <fullName evidence="6">Phosphoribosylformylglycinamidine synthase subunit PurS</fullName>
        <ecNumber evidence="6">6.3.5.3</ecNumber>
    </submittedName>
</protein>
<dbReference type="Pfam" id="PF02700">
    <property type="entry name" value="PurS"/>
    <property type="match status" value="1"/>
</dbReference>
<evidence type="ECO:0000256" key="4">
    <source>
        <dbReference type="ARBA" id="ARBA00022755"/>
    </source>
</evidence>
<accession>A0A644Z9U8</accession>
<organism evidence="6">
    <name type="scientific">bioreactor metagenome</name>
    <dbReference type="NCBI Taxonomy" id="1076179"/>
    <lineage>
        <taxon>unclassified sequences</taxon>
        <taxon>metagenomes</taxon>
        <taxon>ecological metagenomes</taxon>
    </lineage>
</organism>